<proteinExistence type="predicted"/>
<dbReference type="InterPro" id="IPR011712">
    <property type="entry name" value="Sig_transdc_His_kin_sub3_dim/P"/>
</dbReference>
<dbReference type="InterPro" id="IPR050482">
    <property type="entry name" value="Sensor_HK_TwoCompSys"/>
</dbReference>
<evidence type="ECO:0000256" key="7">
    <source>
        <dbReference type="ARBA" id="ARBA00022840"/>
    </source>
</evidence>
<keyword evidence="12" id="KW-1185">Reference proteome</keyword>
<evidence type="ECO:0000256" key="4">
    <source>
        <dbReference type="ARBA" id="ARBA00022679"/>
    </source>
</evidence>
<feature type="transmembrane region" description="Helical" evidence="9">
    <location>
        <begin position="132"/>
        <end position="151"/>
    </location>
</feature>
<dbReference type="AlphaFoldDB" id="A0A5B7WYS0"/>
<keyword evidence="5" id="KW-0547">Nucleotide-binding</keyword>
<evidence type="ECO:0000256" key="1">
    <source>
        <dbReference type="ARBA" id="ARBA00000085"/>
    </source>
</evidence>
<evidence type="ECO:0000256" key="6">
    <source>
        <dbReference type="ARBA" id="ARBA00022777"/>
    </source>
</evidence>
<dbReference type="RefSeq" id="WP_138926904.1">
    <property type="nucleotide sequence ID" value="NZ_CP034412.1"/>
</dbReference>
<dbReference type="InterPro" id="IPR036890">
    <property type="entry name" value="HATPase_C_sf"/>
</dbReference>
<keyword evidence="9" id="KW-1133">Transmembrane helix</keyword>
<keyword evidence="6" id="KW-0418">Kinase</keyword>
<dbReference type="GO" id="GO:0005524">
    <property type="term" value="F:ATP binding"/>
    <property type="evidence" value="ECO:0007669"/>
    <property type="project" value="UniProtKB-KW"/>
</dbReference>
<keyword evidence="4" id="KW-0808">Transferase</keyword>
<evidence type="ECO:0000313" key="11">
    <source>
        <dbReference type="EMBL" id="QCY48303.1"/>
    </source>
</evidence>
<dbReference type="GO" id="GO:0046983">
    <property type="term" value="F:protein dimerization activity"/>
    <property type="evidence" value="ECO:0007669"/>
    <property type="project" value="InterPro"/>
</dbReference>
<dbReference type="SUPFAM" id="SSF55874">
    <property type="entry name" value="ATPase domain of HSP90 chaperone/DNA topoisomerase II/histidine kinase"/>
    <property type="match status" value="1"/>
</dbReference>
<protein>
    <recommendedName>
        <fullName evidence="2">histidine kinase</fullName>
        <ecNumber evidence="2">2.7.13.3</ecNumber>
    </recommendedName>
</protein>
<organism evidence="11 12">
    <name type="scientific">Glutamicibacter creatinolyticus</name>
    <dbReference type="NCBI Taxonomy" id="162496"/>
    <lineage>
        <taxon>Bacteria</taxon>
        <taxon>Bacillati</taxon>
        <taxon>Actinomycetota</taxon>
        <taxon>Actinomycetes</taxon>
        <taxon>Micrococcales</taxon>
        <taxon>Micrococcaceae</taxon>
        <taxon>Glutamicibacter</taxon>
    </lineage>
</organism>
<dbReference type="EC" id="2.7.13.3" evidence="2"/>
<feature type="transmembrane region" description="Helical" evidence="9">
    <location>
        <begin position="66"/>
        <end position="94"/>
    </location>
</feature>
<keyword evidence="7" id="KW-0067">ATP-binding</keyword>
<feature type="transmembrane region" description="Helical" evidence="9">
    <location>
        <begin position="39"/>
        <end position="59"/>
    </location>
</feature>
<comment type="catalytic activity">
    <reaction evidence="1">
        <text>ATP + protein L-histidine = ADP + protein N-phospho-L-histidine.</text>
        <dbReference type="EC" id="2.7.13.3"/>
    </reaction>
</comment>
<keyword evidence="8" id="KW-0902">Two-component regulatory system</keyword>
<dbReference type="PANTHER" id="PTHR24421:SF10">
    <property type="entry name" value="NITRATE_NITRITE SENSOR PROTEIN NARQ"/>
    <property type="match status" value="1"/>
</dbReference>
<evidence type="ECO:0000313" key="12">
    <source>
        <dbReference type="Proteomes" id="UP000307000"/>
    </source>
</evidence>
<feature type="domain" description="Signal transduction histidine kinase subgroup 3 dimerisation and phosphoacceptor" evidence="10">
    <location>
        <begin position="194"/>
        <end position="258"/>
    </location>
</feature>
<accession>A0A5B7WYS0</accession>
<keyword evidence="9" id="KW-0812">Transmembrane</keyword>
<gene>
    <name evidence="11" type="ORF">GcLGCM259_2596</name>
</gene>
<evidence type="ECO:0000256" key="2">
    <source>
        <dbReference type="ARBA" id="ARBA00012438"/>
    </source>
</evidence>
<dbReference type="GO" id="GO:0016020">
    <property type="term" value="C:membrane"/>
    <property type="evidence" value="ECO:0007669"/>
    <property type="project" value="InterPro"/>
</dbReference>
<dbReference type="PANTHER" id="PTHR24421">
    <property type="entry name" value="NITRATE/NITRITE SENSOR PROTEIN NARX-RELATED"/>
    <property type="match status" value="1"/>
</dbReference>
<keyword evidence="3" id="KW-0597">Phosphoprotein</keyword>
<dbReference type="Pfam" id="PF07730">
    <property type="entry name" value="HisKA_3"/>
    <property type="match status" value="1"/>
</dbReference>
<sequence>MEGSGSSRIASLLWSAAVFLAVLLLALLADPARWWGAGHLGYLLGLGGFSLGFALLTALGQRASRLTLILAAVGICGYLSVGLPALGLVVPLLLFPAAATAAGLRFFTLTVMLGLIILSLGVRLVRGEQTQVVLGYELLAILALSLLGVALGEMIATRRRLADRADKLQESRHELKGLATLRARAEAGQRHLGERLRVSRRLHDQLAHHLALVSLHTNAALEEVSGDEAATVNLEHVRDSSAKALQELRRTVDSMDQDGLGDRDAGTLGDIEELASTLRDAGLRVEVSAPGVDLDDRLPILLLRLVREAAINAVRHADTTHLVVFLRLEESEGQEHWLVSVRNDGVRRGAKDAVDGLGLAMLRQKISEADGSVEWGRLGRHFLLSAEIRATQADKS</sequence>
<reference evidence="11 12" key="1">
    <citation type="submission" date="2018-12" db="EMBL/GenBank/DDBJ databases">
        <title>Complete Genome Sequence of Glutamicibacter creatinolyticus strain LGCM259,isolated from an abscess of a 12-year-old mare in Italy.</title>
        <authorList>
            <person name="Santos R.G."/>
            <person name="Silva A.L."/>
            <person name="Seyffert N."/>
            <person name="Castro T.L.P."/>
            <person name="Attili A.R."/>
            <person name="Rifici C."/>
            <person name="Mazzullo G."/>
            <person name="Brenig B."/>
            <person name="Venanzi F."/>
            <person name="Azevedo V."/>
        </authorList>
    </citation>
    <scope>NUCLEOTIDE SEQUENCE [LARGE SCALE GENOMIC DNA]</scope>
    <source>
        <strain evidence="11 12">LGCM 259</strain>
    </source>
</reference>
<dbReference type="Gene3D" id="1.20.5.1930">
    <property type="match status" value="1"/>
</dbReference>
<dbReference type="EMBL" id="CP034412">
    <property type="protein sequence ID" value="QCY48303.1"/>
    <property type="molecule type" value="Genomic_DNA"/>
</dbReference>
<keyword evidence="9" id="KW-0472">Membrane</keyword>
<dbReference type="GO" id="GO:0000155">
    <property type="term" value="F:phosphorelay sensor kinase activity"/>
    <property type="evidence" value="ECO:0007669"/>
    <property type="project" value="InterPro"/>
</dbReference>
<evidence type="ECO:0000256" key="8">
    <source>
        <dbReference type="ARBA" id="ARBA00023012"/>
    </source>
</evidence>
<evidence type="ECO:0000256" key="3">
    <source>
        <dbReference type="ARBA" id="ARBA00022553"/>
    </source>
</evidence>
<dbReference type="KEGG" id="gcr:GcLGCM259_2596"/>
<dbReference type="Gene3D" id="3.30.565.10">
    <property type="entry name" value="Histidine kinase-like ATPase, C-terminal domain"/>
    <property type="match status" value="1"/>
</dbReference>
<evidence type="ECO:0000256" key="9">
    <source>
        <dbReference type="SAM" id="Phobius"/>
    </source>
</evidence>
<evidence type="ECO:0000259" key="10">
    <source>
        <dbReference type="Pfam" id="PF07730"/>
    </source>
</evidence>
<name>A0A5B7WYS0_9MICC</name>
<evidence type="ECO:0000256" key="5">
    <source>
        <dbReference type="ARBA" id="ARBA00022741"/>
    </source>
</evidence>
<feature type="transmembrane region" description="Helical" evidence="9">
    <location>
        <begin position="106"/>
        <end position="125"/>
    </location>
</feature>
<dbReference type="Proteomes" id="UP000307000">
    <property type="component" value="Chromosome"/>
</dbReference>